<reference evidence="2" key="1">
    <citation type="submission" date="2022-04" db="EMBL/GenBank/DDBJ databases">
        <title>Genomic mining of Alcaligenes faecalis D334 producing ectoin and derivatives.</title>
        <authorList>
            <person name="Doan V.T."/>
            <person name="Quach N.T."/>
            <person name="Vu T.-H.-N."/>
            <person name="Phi Q.-T."/>
        </authorList>
    </citation>
    <scope>NUCLEOTIDE SEQUENCE</scope>
    <source>
        <strain evidence="2">D334</strain>
    </source>
</reference>
<evidence type="ECO:0000256" key="1">
    <source>
        <dbReference type="SAM" id="SignalP"/>
    </source>
</evidence>
<protein>
    <submittedName>
        <fullName evidence="2">Uncharacterized protein</fullName>
    </submittedName>
</protein>
<gene>
    <name evidence="2" type="ORF">MXF72_03215</name>
</gene>
<feature type="chain" id="PRO_5042160014" evidence="1">
    <location>
        <begin position="25"/>
        <end position="112"/>
    </location>
</feature>
<accession>A0AAE9HD87</accession>
<dbReference type="AlphaFoldDB" id="A0AAE9HD87"/>
<sequence>MKLMNKALLLIASTGIVVGGVAQAGSVTISSDNPRGEVHFNLSCTFPDGEESEVAQYIIRGERSESYEEDGCKNFNARFFKISHNGEVTYRLKAGHSYTFQWMGTYWDLFED</sequence>
<organism evidence="2 3">
    <name type="scientific">Alcaligenes faecalis</name>
    <dbReference type="NCBI Taxonomy" id="511"/>
    <lineage>
        <taxon>Bacteria</taxon>
        <taxon>Pseudomonadati</taxon>
        <taxon>Pseudomonadota</taxon>
        <taxon>Betaproteobacteria</taxon>
        <taxon>Burkholderiales</taxon>
        <taxon>Alcaligenaceae</taxon>
        <taxon>Alcaligenes</taxon>
    </lineage>
</organism>
<feature type="signal peptide" evidence="1">
    <location>
        <begin position="1"/>
        <end position="24"/>
    </location>
</feature>
<keyword evidence="1" id="KW-0732">Signal</keyword>
<name>A0AAE9HD87_ALCFA</name>
<dbReference type="Proteomes" id="UP000830925">
    <property type="component" value="Chromosome"/>
</dbReference>
<dbReference type="RefSeq" id="WP_152602597.1">
    <property type="nucleotide sequence ID" value="NZ_CP095873.1"/>
</dbReference>
<dbReference type="EMBL" id="CP095873">
    <property type="protein sequence ID" value="UPL22106.1"/>
    <property type="molecule type" value="Genomic_DNA"/>
</dbReference>
<evidence type="ECO:0000313" key="3">
    <source>
        <dbReference type="Proteomes" id="UP000830925"/>
    </source>
</evidence>
<evidence type="ECO:0000313" key="2">
    <source>
        <dbReference type="EMBL" id="UPL22106.1"/>
    </source>
</evidence>
<proteinExistence type="predicted"/>